<evidence type="ECO:0000256" key="1">
    <source>
        <dbReference type="ARBA" id="ARBA00022679"/>
    </source>
</evidence>
<comment type="caution">
    <text evidence="8">The sequence shown here is derived from an EMBL/GenBank/DDBJ whole genome shotgun (WGS) entry which is preliminary data.</text>
</comment>
<dbReference type="AlphaFoldDB" id="A0AAD8YNZ1"/>
<keyword evidence="1" id="KW-0808">Transferase</keyword>
<protein>
    <recommendedName>
        <fullName evidence="7">Reverse transcriptase RNase H-like domain-containing protein</fullName>
    </recommendedName>
</protein>
<keyword evidence="5" id="KW-0378">Hydrolase</keyword>
<keyword evidence="6" id="KW-0695">RNA-directed DNA polymerase</keyword>
<evidence type="ECO:0000256" key="4">
    <source>
        <dbReference type="ARBA" id="ARBA00022759"/>
    </source>
</evidence>
<keyword evidence="4" id="KW-0255">Endonuclease</keyword>
<dbReference type="GO" id="GO:0003964">
    <property type="term" value="F:RNA-directed DNA polymerase activity"/>
    <property type="evidence" value="ECO:0007669"/>
    <property type="project" value="UniProtKB-KW"/>
</dbReference>
<dbReference type="EMBL" id="JAROKS010000026">
    <property type="protein sequence ID" value="KAK1784660.1"/>
    <property type="molecule type" value="Genomic_DNA"/>
</dbReference>
<evidence type="ECO:0000256" key="3">
    <source>
        <dbReference type="ARBA" id="ARBA00022722"/>
    </source>
</evidence>
<dbReference type="CDD" id="cd09274">
    <property type="entry name" value="RNase_HI_RT_Ty3"/>
    <property type="match status" value="1"/>
</dbReference>
<sequence>MTCRPCSEPCYGTIYTAKQRNPDPERPLVVEVNASDIGVGAVLSLHTGERGALRPIAYFSRKLSPAEQNYDIGDQELLSMKLAVKEWRHWLEGAQQTFTMYTDHKNLEYLQTTKRLNA</sequence>
<dbReference type="SUPFAM" id="SSF56672">
    <property type="entry name" value="DNA/RNA polymerases"/>
    <property type="match status" value="1"/>
</dbReference>
<dbReference type="GO" id="GO:0016787">
    <property type="term" value="F:hydrolase activity"/>
    <property type="evidence" value="ECO:0007669"/>
    <property type="project" value="UniProtKB-KW"/>
</dbReference>
<dbReference type="GO" id="GO:0004519">
    <property type="term" value="F:endonuclease activity"/>
    <property type="evidence" value="ECO:0007669"/>
    <property type="project" value="UniProtKB-KW"/>
</dbReference>
<evidence type="ECO:0000259" key="7">
    <source>
        <dbReference type="Pfam" id="PF17917"/>
    </source>
</evidence>
<dbReference type="Gene3D" id="3.10.20.370">
    <property type="match status" value="1"/>
</dbReference>
<keyword evidence="2" id="KW-0548">Nucleotidyltransferase</keyword>
<evidence type="ECO:0000313" key="9">
    <source>
        <dbReference type="Proteomes" id="UP001239994"/>
    </source>
</evidence>
<evidence type="ECO:0000313" key="8">
    <source>
        <dbReference type="EMBL" id="KAK1784660.1"/>
    </source>
</evidence>
<feature type="domain" description="Reverse transcriptase RNase H-like" evidence="7">
    <location>
        <begin position="23"/>
        <end position="116"/>
    </location>
</feature>
<dbReference type="InterPro" id="IPR041373">
    <property type="entry name" value="RT_RNaseH"/>
</dbReference>
<dbReference type="InterPro" id="IPR043502">
    <property type="entry name" value="DNA/RNA_pol_sf"/>
</dbReference>
<evidence type="ECO:0000256" key="6">
    <source>
        <dbReference type="ARBA" id="ARBA00022918"/>
    </source>
</evidence>
<evidence type="ECO:0000256" key="5">
    <source>
        <dbReference type="ARBA" id="ARBA00022801"/>
    </source>
</evidence>
<gene>
    <name evidence="8" type="ORF">P4O66_003343</name>
</gene>
<name>A0AAD8YNZ1_9TELE</name>
<proteinExistence type="predicted"/>
<keyword evidence="9" id="KW-1185">Reference proteome</keyword>
<dbReference type="Proteomes" id="UP001239994">
    <property type="component" value="Unassembled WGS sequence"/>
</dbReference>
<keyword evidence="3" id="KW-0540">Nuclease</keyword>
<accession>A0AAD8YNZ1</accession>
<evidence type="ECO:0000256" key="2">
    <source>
        <dbReference type="ARBA" id="ARBA00022695"/>
    </source>
</evidence>
<organism evidence="8 9">
    <name type="scientific">Electrophorus voltai</name>
    <dbReference type="NCBI Taxonomy" id="2609070"/>
    <lineage>
        <taxon>Eukaryota</taxon>
        <taxon>Metazoa</taxon>
        <taxon>Chordata</taxon>
        <taxon>Craniata</taxon>
        <taxon>Vertebrata</taxon>
        <taxon>Euteleostomi</taxon>
        <taxon>Actinopterygii</taxon>
        <taxon>Neopterygii</taxon>
        <taxon>Teleostei</taxon>
        <taxon>Ostariophysi</taxon>
        <taxon>Gymnotiformes</taxon>
        <taxon>Gymnotoidei</taxon>
        <taxon>Gymnotidae</taxon>
        <taxon>Electrophorus</taxon>
    </lineage>
</organism>
<dbReference type="Pfam" id="PF17917">
    <property type="entry name" value="RT_RNaseH"/>
    <property type="match status" value="1"/>
</dbReference>
<dbReference type="PANTHER" id="PTHR34072">
    <property type="entry name" value="ENZYMATIC POLYPROTEIN-RELATED"/>
    <property type="match status" value="1"/>
</dbReference>
<dbReference type="FunFam" id="3.10.20.370:FF:000003">
    <property type="entry name" value="Transposon Tf2-6 polyprotein"/>
    <property type="match status" value="1"/>
</dbReference>
<reference evidence="8" key="1">
    <citation type="submission" date="2023-03" db="EMBL/GenBank/DDBJ databases">
        <title>Electrophorus voltai genome.</title>
        <authorList>
            <person name="Bian C."/>
        </authorList>
    </citation>
    <scope>NUCLEOTIDE SEQUENCE</scope>
    <source>
        <strain evidence="8">CB-2022</strain>
        <tissue evidence="8">Muscle</tissue>
    </source>
</reference>
<dbReference type="PANTHER" id="PTHR34072:SF42">
    <property type="entry name" value="INTEGRASE CATALYTIC DOMAIN-CONTAINING PROTEIN"/>
    <property type="match status" value="1"/>
</dbReference>